<name>A0A2M8QCJ2_9CHLR</name>
<reference evidence="4 5" key="1">
    <citation type="submission" date="2017-11" db="EMBL/GenBank/DDBJ databases">
        <title>Evolution of Phototrophy in the Chloroflexi Phylum Driven by Horizontal Gene Transfer.</title>
        <authorList>
            <person name="Ward L.M."/>
            <person name="Hemp J."/>
            <person name="Shih P.M."/>
            <person name="Mcglynn S.E."/>
            <person name="Fischer W."/>
        </authorList>
    </citation>
    <scope>NUCLEOTIDE SEQUENCE [LARGE SCALE GENOMIC DNA]</scope>
    <source>
        <strain evidence="4">JP3_7</strain>
    </source>
</reference>
<gene>
    <name evidence="4" type="ORF">CUN48_08175</name>
</gene>
<dbReference type="PANTHER" id="PTHR21366">
    <property type="entry name" value="GLYOXALASE FAMILY PROTEIN"/>
    <property type="match status" value="1"/>
</dbReference>
<organism evidence="4 5">
    <name type="scientific">Candidatus Thermofonsia Clade 3 bacterium</name>
    <dbReference type="NCBI Taxonomy" id="2364212"/>
    <lineage>
        <taxon>Bacteria</taxon>
        <taxon>Bacillati</taxon>
        <taxon>Chloroflexota</taxon>
        <taxon>Candidatus Thermofontia</taxon>
        <taxon>Candidatus Thermofonsia Clade 3</taxon>
    </lineage>
</organism>
<sequence length="167" mass="18836">MKVEQIHHVTVIVDDLEKACAFYEEVLGLEPVNMVPLDFPAQFYKIGERQQLHVTEWDDVHSFRGHVCLQVDEFMPIFRKAKALGVIDTGPWGKTRMLPDGAMQMFLRDPAGNLIEISCKPGTPVDADVFADPQVEPERGVFVSGRNDPRGRRRAKTFAEAEEVNAN</sequence>
<dbReference type="InterPro" id="IPR004360">
    <property type="entry name" value="Glyas_Fos-R_dOase_dom"/>
</dbReference>
<dbReference type="Proteomes" id="UP000230790">
    <property type="component" value="Unassembled WGS sequence"/>
</dbReference>
<evidence type="ECO:0000313" key="5">
    <source>
        <dbReference type="Proteomes" id="UP000230790"/>
    </source>
</evidence>
<dbReference type="GO" id="GO:0046872">
    <property type="term" value="F:metal ion binding"/>
    <property type="evidence" value="ECO:0007669"/>
    <property type="project" value="UniProtKB-KW"/>
</dbReference>
<dbReference type="Gene3D" id="3.10.180.10">
    <property type="entry name" value="2,3-Dihydroxybiphenyl 1,2-Dioxygenase, domain 1"/>
    <property type="match status" value="1"/>
</dbReference>
<dbReference type="InterPro" id="IPR050383">
    <property type="entry name" value="GlyoxalaseI/FosfomycinResist"/>
</dbReference>
<dbReference type="EMBL" id="PGTN01000045">
    <property type="protein sequence ID" value="PJF47514.1"/>
    <property type="molecule type" value="Genomic_DNA"/>
</dbReference>
<dbReference type="PROSITE" id="PS51819">
    <property type="entry name" value="VOC"/>
    <property type="match status" value="1"/>
</dbReference>
<dbReference type="InterPro" id="IPR037523">
    <property type="entry name" value="VOC_core"/>
</dbReference>
<evidence type="ECO:0000256" key="2">
    <source>
        <dbReference type="SAM" id="MobiDB-lite"/>
    </source>
</evidence>
<evidence type="ECO:0000256" key="1">
    <source>
        <dbReference type="ARBA" id="ARBA00022723"/>
    </source>
</evidence>
<protein>
    <submittedName>
        <fullName evidence="4">Glyoxalase</fullName>
    </submittedName>
</protein>
<feature type="domain" description="VOC" evidence="3">
    <location>
        <begin position="5"/>
        <end position="120"/>
    </location>
</feature>
<accession>A0A2M8QCJ2</accession>
<feature type="region of interest" description="Disordered" evidence="2">
    <location>
        <begin position="140"/>
        <end position="167"/>
    </location>
</feature>
<evidence type="ECO:0000259" key="3">
    <source>
        <dbReference type="PROSITE" id="PS51819"/>
    </source>
</evidence>
<proteinExistence type="predicted"/>
<dbReference type="SUPFAM" id="SSF54593">
    <property type="entry name" value="Glyoxalase/Bleomycin resistance protein/Dihydroxybiphenyl dioxygenase"/>
    <property type="match status" value="1"/>
</dbReference>
<evidence type="ECO:0000313" key="4">
    <source>
        <dbReference type="EMBL" id="PJF47514.1"/>
    </source>
</evidence>
<dbReference type="InterPro" id="IPR018146">
    <property type="entry name" value="Glyoxalase_1_CS"/>
</dbReference>
<dbReference type="GO" id="GO:0004462">
    <property type="term" value="F:lactoylglutathione lyase activity"/>
    <property type="evidence" value="ECO:0007669"/>
    <property type="project" value="InterPro"/>
</dbReference>
<dbReference type="Pfam" id="PF00903">
    <property type="entry name" value="Glyoxalase"/>
    <property type="match status" value="1"/>
</dbReference>
<dbReference type="PROSITE" id="PS00934">
    <property type="entry name" value="GLYOXALASE_I_1"/>
    <property type="match status" value="1"/>
</dbReference>
<keyword evidence="1" id="KW-0479">Metal-binding</keyword>
<comment type="caution">
    <text evidence="4">The sequence shown here is derived from an EMBL/GenBank/DDBJ whole genome shotgun (WGS) entry which is preliminary data.</text>
</comment>
<dbReference type="AlphaFoldDB" id="A0A2M8QCJ2"/>
<dbReference type="InterPro" id="IPR029068">
    <property type="entry name" value="Glyas_Bleomycin-R_OHBP_Dase"/>
</dbReference>